<protein>
    <submittedName>
        <fullName evidence="1">Uncharacterized protein</fullName>
    </submittedName>
</protein>
<proteinExistence type="predicted"/>
<evidence type="ECO:0000313" key="2">
    <source>
        <dbReference type="Proteomes" id="UP000194127"/>
    </source>
</evidence>
<keyword evidence="2" id="KW-1185">Reference proteome</keyword>
<evidence type="ECO:0000313" key="1">
    <source>
        <dbReference type="EMBL" id="OSX64504.1"/>
    </source>
</evidence>
<name>A0A1X6N7E7_9APHY</name>
<dbReference type="AlphaFoldDB" id="A0A1X6N7E7"/>
<accession>A0A1X6N7E7</accession>
<dbReference type="GeneID" id="36322489"/>
<sequence length="74" mass="8338">MYQSHSTSSSQAFPVSAFDLPLVLRGIDSRSPTEMFFQTVPERTMRSYSRPGYIHIVRSINARNLLGEVNTGMT</sequence>
<dbReference type="RefSeq" id="XP_024341298.1">
    <property type="nucleotide sequence ID" value="XM_024477539.1"/>
</dbReference>
<gene>
    <name evidence="1" type="ORF">POSPLADRAFT_1039419</name>
</gene>
<organism evidence="1 2">
    <name type="scientific">Postia placenta MAD-698-R-SB12</name>
    <dbReference type="NCBI Taxonomy" id="670580"/>
    <lineage>
        <taxon>Eukaryota</taxon>
        <taxon>Fungi</taxon>
        <taxon>Dikarya</taxon>
        <taxon>Basidiomycota</taxon>
        <taxon>Agaricomycotina</taxon>
        <taxon>Agaricomycetes</taxon>
        <taxon>Polyporales</taxon>
        <taxon>Adustoporiaceae</taxon>
        <taxon>Rhodonia</taxon>
    </lineage>
</organism>
<reference evidence="1 2" key="1">
    <citation type="submission" date="2017-04" db="EMBL/GenBank/DDBJ databases">
        <title>Genome Sequence of the Model Brown-Rot Fungus Postia placenta SB12.</title>
        <authorList>
            <consortium name="DOE Joint Genome Institute"/>
            <person name="Gaskell J."/>
            <person name="Kersten P."/>
            <person name="Larrondo L.F."/>
            <person name="Canessa P."/>
            <person name="Martinez D."/>
            <person name="Hibbett D."/>
            <person name="Schmoll M."/>
            <person name="Kubicek C.P."/>
            <person name="Martinez A.T."/>
            <person name="Yadav J."/>
            <person name="Master E."/>
            <person name="Magnuson J.K."/>
            <person name="James T."/>
            <person name="Yaver D."/>
            <person name="Berka R."/>
            <person name="Labutti K."/>
            <person name="Lipzen A."/>
            <person name="Aerts A."/>
            <person name="Barry K."/>
            <person name="Henrissat B."/>
            <person name="Blanchette R."/>
            <person name="Grigoriev I."/>
            <person name="Cullen D."/>
        </authorList>
    </citation>
    <scope>NUCLEOTIDE SEQUENCE [LARGE SCALE GENOMIC DNA]</scope>
    <source>
        <strain evidence="1 2">MAD-698-R-SB12</strain>
    </source>
</reference>
<dbReference type="EMBL" id="KZ110594">
    <property type="protein sequence ID" value="OSX64504.1"/>
    <property type="molecule type" value="Genomic_DNA"/>
</dbReference>
<dbReference type="Proteomes" id="UP000194127">
    <property type="component" value="Unassembled WGS sequence"/>
</dbReference>